<evidence type="ECO:0000256" key="5">
    <source>
        <dbReference type="ARBA" id="ARBA00023029"/>
    </source>
</evidence>
<comment type="subunit">
    <text evidence="8">Monomer.</text>
</comment>
<feature type="site" description="Interaction with DNA" evidence="8">
    <location>
        <position position="160"/>
    </location>
</feature>
<dbReference type="Gene3D" id="1.10.290.10">
    <property type="entry name" value="Topoisomerase I, domain 4"/>
    <property type="match status" value="1"/>
</dbReference>
<reference evidence="12 13" key="1">
    <citation type="submission" date="2016-10" db="EMBL/GenBank/DDBJ databases">
        <authorList>
            <person name="de Groot N.N."/>
        </authorList>
    </citation>
    <scope>NUCLEOTIDE SEQUENCE [LARGE SCALE GENOMIC DNA]</scope>
    <source>
        <strain evidence="12 13">DSM 6793</strain>
    </source>
</reference>
<keyword evidence="13" id="KW-1185">Reference proteome</keyword>
<feature type="compositionally biased region" description="Low complexity" evidence="9">
    <location>
        <begin position="786"/>
        <end position="806"/>
    </location>
</feature>
<dbReference type="InterPro" id="IPR006171">
    <property type="entry name" value="TOPRIM_dom"/>
</dbReference>
<dbReference type="InterPro" id="IPR013824">
    <property type="entry name" value="Topo_IA_cen_sub1"/>
</dbReference>
<feature type="site" description="Interaction with DNA" evidence="8">
    <location>
        <position position="493"/>
    </location>
</feature>
<dbReference type="InterPro" id="IPR005733">
    <property type="entry name" value="TopoI_bac-type"/>
</dbReference>
<proteinExistence type="inferred from homology"/>
<keyword evidence="7 8" id="KW-0413">Isomerase</keyword>
<evidence type="ECO:0000256" key="9">
    <source>
        <dbReference type="SAM" id="MobiDB-lite"/>
    </source>
</evidence>
<dbReference type="CDD" id="cd03363">
    <property type="entry name" value="TOPRIM_TopoIA_TopoI"/>
    <property type="match status" value="1"/>
</dbReference>
<evidence type="ECO:0000313" key="12">
    <source>
        <dbReference type="EMBL" id="SFD00011.1"/>
    </source>
</evidence>
<feature type="site" description="Interaction with DNA" evidence="8">
    <location>
        <position position="157"/>
    </location>
</feature>
<feature type="site" description="Interaction with DNA" evidence="8">
    <location>
        <position position="50"/>
    </location>
</feature>
<dbReference type="PANTHER" id="PTHR42785:SF1">
    <property type="entry name" value="DNA TOPOISOMERASE"/>
    <property type="match status" value="1"/>
</dbReference>
<dbReference type="InterPro" id="IPR028612">
    <property type="entry name" value="Topoisom_1_IA"/>
</dbReference>
<evidence type="ECO:0000313" key="13">
    <source>
        <dbReference type="Proteomes" id="UP000199514"/>
    </source>
</evidence>
<dbReference type="InterPro" id="IPR003601">
    <property type="entry name" value="Topo_IA_2"/>
</dbReference>
<dbReference type="PROSITE" id="PS52039">
    <property type="entry name" value="TOPO_IA_2"/>
    <property type="match status" value="1"/>
</dbReference>
<dbReference type="EC" id="5.6.2.1" evidence="8"/>
<feature type="region of interest" description="Interaction with DNA" evidence="8">
    <location>
        <begin position="180"/>
        <end position="185"/>
    </location>
</feature>
<feature type="region of interest" description="Disordered" evidence="9">
    <location>
        <begin position="780"/>
        <end position="844"/>
    </location>
</feature>
<dbReference type="InterPro" id="IPR023405">
    <property type="entry name" value="Topo_IA_core_domain"/>
</dbReference>
<dbReference type="Gene3D" id="1.10.460.10">
    <property type="entry name" value="Topoisomerase I, domain 2"/>
    <property type="match status" value="2"/>
</dbReference>
<comment type="function">
    <text evidence="8">Releases the supercoiling and torsional tension of DNA, which is introduced during the DNA replication and transcription, by transiently cleaving and rejoining one strand of the DNA duplex. Introduces a single-strand break via transesterification at a target site in duplex DNA. The scissile phosphodiester is attacked by the catalytic tyrosine of the enzyme, resulting in the formation of a DNA-(5'-phosphotyrosyl)-enzyme intermediate and the expulsion of a 3'-OH DNA strand. The free DNA strand then undergoes passage around the unbroken strand, thus removing DNA supercoils. Finally, in the religation step, the DNA 3'-OH attacks the covalent intermediate to expel the active-site tyrosine and restore the DNA phosphodiester backbone.</text>
</comment>
<dbReference type="GO" id="GO:0003677">
    <property type="term" value="F:DNA binding"/>
    <property type="evidence" value="ECO:0007669"/>
    <property type="project" value="UniProtKB-KW"/>
</dbReference>
<dbReference type="PROSITE" id="PS00396">
    <property type="entry name" value="TOPO_IA_1"/>
    <property type="match status" value="1"/>
</dbReference>
<evidence type="ECO:0000256" key="1">
    <source>
        <dbReference type="ARBA" id="ARBA00000213"/>
    </source>
</evidence>
<dbReference type="STRING" id="927664.SAMN05421780_11817"/>
<feature type="site" description="Interaction with DNA" evidence="8">
    <location>
        <position position="172"/>
    </location>
</feature>
<organism evidence="12 13">
    <name type="scientific">Flexibacter flexilis DSM 6793</name>
    <dbReference type="NCBI Taxonomy" id="927664"/>
    <lineage>
        <taxon>Bacteria</taxon>
        <taxon>Pseudomonadati</taxon>
        <taxon>Bacteroidota</taxon>
        <taxon>Cytophagia</taxon>
        <taxon>Cytophagales</taxon>
        <taxon>Flexibacteraceae</taxon>
        <taxon>Flexibacter</taxon>
    </lineage>
</organism>
<accession>A0A1I1NQR9</accession>
<dbReference type="HAMAP" id="MF_00952">
    <property type="entry name" value="Topoisom_1_prok"/>
    <property type="match status" value="1"/>
</dbReference>
<dbReference type="PROSITE" id="PS50880">
    <property type="entry name" value="TOPRIM"/>
    <property type="match status" value="1"/>
</dbReference>
<dbReference type="PANTHER" id="PTHR42785">
    <property type="entry name" value="DNA TOPOISOMERASE, TYPE IA, CORE"/>
    <property type="match status" value="1"/>
</dbReference>
<comment type="similarity">
    <text evidence="2 8">Belongs to the type IA topoisomerase family.</text>
</comment>
<dbReference type="Pfam" id="PF01751">
    <property type="entry name" value="Toprim"/>
    <property type="match status" value="1"/>
</dbReference>
<dbReference type="InterPro" id="IPR025589">
    <property type="entry name" value="Toprim_C_rpt"/>
</dbReference>
<keyword evidence="4" id="KW-0460">Magnesium</keyword>
<dbReference type="InterPro" id="IPR013826">
    <property type="entry name" value="Topo_IA_cen_sub3"/>
</dbReference>
<dbReference type="CDD" id="cd00186">
    <property type="entry name" value="TOP1Ac"/>
    <property type="match status" value="1"/>
</dbReference>
<sequence>MLLLCSVFASFEQLFFDMPKNLVIVESPAKAKTIEGYLGPDFIVKSSFGHVRDLPKGDKAINIAAGFIPTYEISDDKREVVSQLKKAAQEADLVWLASDDDREGEAISWHLKEALKLDESRTRRIVFHEITKNAILKAIQSPRTIDIDLVNAQQARRVLDRLVGFELSPILWKKIKSGLSAGRVQSVAVRLVAEREREVERFNTTSAFKVTATFVVEKGRTFTASLPERFATEAEANAFLEKCKGAIYSVLNLETKPTKKTPAPPFTTSTLQQEASRKLGFSVAQTMTLAQKLYEAGKISYMRTDSVNLSETALEGAKNAIKAAYGDQYVHTRRYKTKSESAQEAHEAIRPTDFTVQKTGGDRSEERLYELIWKRAIASQMADAQLEKTTATIQISTVADKHLVATGEVVKFEGFLAAYIESTDNEDDDENDSKMLPPLHIGQVLTFSQMKATQRFSHAAPRYTEASLVKKLEEMGIGRPSTYAPTISTIIKREYVVKESREGKPRNYQELILQNDNITTKTNTEITGAEKNKLFPTDIGLVVNDFLVQHFPAVVDYSFTANVEKEFDEIAHGKIVWNQMIDRFYKGFHQTVTDTESIDRASAGTSRELGVHPESGKKVIVRLGRFGPMAQIGDTEGEEKPQFASLQKNQRMETITLEDALELFKLPRQVGLFEDKTMTAAVGRFGPYIRHDSKFYSLPKGDDPLSVTEERAIEIIQAKRKADSEKMIKEFPENPDVKVLNGRFGPYIVADGKNVKIPKGTDPASLTLEQCLQLAADTPEKKGRFASKTTAKAADTSEAKTTTKKASSTRKKAASADTGGKKPAAKTKKASSSTASKAVTSKKK</sequence>
<evidence type="ECO:0000256" key="8">
    <source>
        <dbReference type="HAMAP-Rule" id="MF_00952"/>
    </source>
</evidence>
<feature type="active site" description="O-(5'-phospho-DNA)-tyrosine intermediate" evidence="8">
    <location>
        <position position="301"/>
    </location>
</feature>
<dbReference type="Pfam" id="PF01131">
    <property type="entry name" value="Topoisom_bac"/>
    <property type="match status" value="1"/>
</dbReference>
<dbReference type="SMART" id="SM00437">
    <property type="entry name" value="TOP1Ac"/>
    <property type="match status" value="1"/>
</dbReference>
<evidence type="ECO:0000256" key="6">
    <source>
        <dbReference type="ARBA" id="ARBA00023125"/>
    </source>
</evidence>
<keyword evidence="6 8" id="KW-0238">DNA-binding</keyword>
<feature type="domain" description="Toprim" evidence="10">
    <location>
        <begin position="20"/>
        <end position="130"/>
    </location>
</feature>
<name>A0A1I1NQR9_9BACT</name>
<dbReference type="Gene3D" id="2.70.20.10">
    <property type="entry name" value="Topoisomerase I, domain 3"/>
    <property type="match status" value="1"/>
</dbReference>
<dbReference type="EMBL" id="FOLE01000018">
    <property type="protein sequence ID" value="SFD00011.1"/>
    <property type="molecule type" value="Genomic_DNA"/>
</dbReference>
<dbReference type="InterPro" id="IPR003602">
    <property type="entry name" value="Topo_IA_DNA-bd_dom"/>
</dbReference>
<dbReference type="InterPro" id="IPR023406">
    <property type="entry name" value="Topo_IA_AS"/>
</dbReference>
<dbReference type="AlphaFoldDB" id="A0A1I1NQR9"/>
<dbReference type="SMART" id="SM00493">
    <property type="entry name" value="TOPRIM"/>
    <property type="match status" value="1"/>
</dbReference>
<keyword evidence="3" id="KW-0479">Metal-binding</keyword>
<dbReference type="SUPFAM" id="SSF56712">
    <property type="entry name" value="Prokaryotic type I DNA topoisomerase"/>
    <property type="match status" value="1"/>
</dbReference>
<keyword evidence="5 8" id="KW-0799">Topoisomerase</keyword>
<comment type="catalytic activity">
    <reaction evidence="1 8">
        <text>ATP-independent breakage of single-stranded DNA, followed by passage and rejoining.</text>
        <dbReference type="EC" id="5.6.2.1"/>
    </reaction>
</comment>
<dbReference type="GO" id="GO:0003917">
    <property type="term" value="F:DNA topoisomerase type I (single strand cut, ATP-independent) activity"/>
    <property type="evidence" value="ECO:0007669"/>
    <property type="project" value="UniProtKB-UniRule"/>
</dbReference>
<dbReference type="Pfam" id="PF13368">
    <property type="entry name" value="Toprim_C_rpt"/>
    <property type="match status" value="3"/>
</dbReference>
<evidence type="ECO:0000256" key="2">
    <source>
        <dbReference type="ARBA" id="ARBA00009446"/>
    </source>
</evidence>
<dbReference type="InterPro" id="IPR034149">
    <property type="entry name" value="TOPRIM_TopoI"/>
</dbReference>
<dbReference type="GO" id="GO:0046872">
    <property type="term" value="F:metal ion binding"/>
    <property type="evidence" value="ECO:0007669"/>
    <property type="project" value="UniProtKB-KW"/>
</dbReference>
<dbReference type="Gene3D" id="3.40.50.140">
    <property type="match status" value="1"/>
</dbReference>
<gene>
    <name evidence="8" type="primary">topA</name>
    <name evidence="12" type="ORF">SAMN05421780_11817</name>
</gene>
<feature type="domain" description="Topo IA-type catalytic" evidence="11">
    <location>
        <begin position="146"/>
        <end position="592"/>
    </location>
</feature>
<feature type="site" description="Interaction with DNA" evidence="8">
    <location>
        <position position="156"/>
    </location>
</feature>
<evidence type="ECO:0000256" key="3">
    <source>
        <dbReference type="ARBA" id="ARBA00022723"/>
    </source>
</evidence>
<dbReference type="Proteomes" id="UP000199514">
    <property type="component" value="Unassembled WGS sequence"/>
</dbReference>
<dbReference type="InterPro" id="IPR013497">
    <property type="entry name" value="Topo_IA_cen"/>
</dbReference>
<dbReference type="NCBIfam" id="TIGR01051">
    <property type="entry name" value="topA_bact"/>
    <property type="match status" value="1"/>
</dbReference>
<comment type="caution">
    <text evidence="8">Lacks conserved residue(s) required for the propagation of feature annotation.</text>
</comment>
<feature type="compositionally biased region" description="Low complexity" evidence="9">
    <location>
        <begin position="830"/>
        <end position="844"/>
    </location>
</feature>
<dbReference type="PRINTS" id="PR00417">
    <property type="entry name" value="PRTPISMRASEI"/>
</dbReference>
<evidence type="ECO:0000256" key="7">
    <source>
        <dbReference type="ARBA" id="ARBA00023235"/>
    </source>
</evidence>
<dbReference type="InterPro" id="IPR000380">
    <property type="entry name" value="Topo_IA"/>
</dbReference>
<dbReference type="GO" id="GO:0006265">
    <property type="term" value="P:DNA topological change"/>
    <property type="evidence" value="ECO:0007669"/>
    <property type="project" value="UniProtKB-UniRule"/>
</dbReference>
<feature type="site" description="Interaction with DNA" evidence="8">
    <location>
        <position position="303"/>
    </location>
</feature>
<evidence type="ECO:0000259" key="10">
    <source>
        <dbReference type="PROSITE" id="PS50880"/>
    </source>
</evidence>
<evidence type="ECO:0000256" key="4">
    <source>
        <dbReference type="ARBA" id="ARBA00022842"/>
    </source>
</evidence>
<dbReference type="SMART" id="SM00436">
    <property type="entry name" value="TOP1Bc"/>
    <property type="match status" value="1"/>
</dbReference>
<evidence type="ECO:0000259" key="11">
    <source>
        <dbReference type="PROSITE" id="PS52039"/>
    </source>
</evidence>
<protein>
    <recommendedName>
        <fullName evidence="8">DNA topoisomerase 1</fullName>
        <ecNumber evidence="8">5.6.2.1</ecNumber>
    </recommendedName>
    <alternativeName>
        <fullName evidence="8">DNA topoisomerase I</fullName>
    </alternativeName>
</protein>
<dbReference type="InterPro" id="IPR013825">
    <property type="entry name" value="Topo_IA_cen_sub2"/>
</dbReference>